<dbReference type="EMBL" id="KN042432">
    <property type="protein sequence ID" value="KFH62332.1"/>
    <property type="molecule type" value="Genomic_DNA"/>
</dbReference>
<keyword evidence="2" id="KW-0812">Transmembrane</keyword>
<feature type="compositionally biased region" description="Pro residues" evidence="1">
    <location>
        <begin position="11"/>
        <end position="21"/>
    </location>
</feature>
<feature type="region of interest" description="Disordered" evidence="1">
    <location>
        <begin position="1"/>
        <end position="113"/>
    </location>
</feature>
<feature type="region of interest" description="Disordered" evidence="1">
    <location>
        <begin position="162"/>
        <end position="233"/>
    </location>
</feature>
<feature type="compositionally biased region" description="Polar residues" evidence="1">
    <location>
        <begin position="174"/>
        <end position="186"/>
    </location>
</feature>
<feature type="compositionally biased region" description="Low complexity" evidence="1">
    <location>
        <begin position="1"/>
        <end position="10"/>
    </location>
</feature>
<evidence type="ECO:0000256" key="1">
    <source>
        <dbReference type="SAM" id="MobiDB-lite"/>
    </source>
</evidence>
<dbReference type="Proteomes" id="UP000243308">
    <property type="component" value="Unassembled WGS sequence"/>
</dbReference>
<feature type="compositionally biased region" description="Low complexity" evidence="1">
    <location>
        <begin position="287"/>
        <end position="303"/>
    </location>
</feature>
<evidence type="ECO:0000313" key="3">
    <source>
        <dbReference type="EMBL" id="KFH62332.1"/>
    </source>
</evidence>
<dbReference type="AlphaFoldDB" id="A0A086TK55"/>
<keyword evidence="2" id="KW-1133">Transmembrane helix</keyword>
<feature type="region of interest" description="Disordered" evidence="1">
    <location>
        <begin position="287"/>
        <end position="366"/>
    </location>
</feature>
<feature type="compositionally biased region" description="Gly residues" evidence="1">
    <location>
        <begin position="81"/>
        <end position="101"/>
    </location>
</feature>
<feature type="transmembrane region" description="Helical" evidence="2">
    <location>
        <begin position="114"/>
        <end position="137"/>
    </location>
</feature>
<evidence type="ECO:0000256" key="2">
    <source>
        <dbReference type="SAM" id="Phobius"/>
    </source>
</evidence>
<accession>A0A086TK55</accession>
<organism evidence="3 4">
    <name type="scientific">Podila verticillata NRRL 6337</name>
    <dbReference type="NCBI Taxonomy" id="1069443"/>
    <lineage>
        <taxon>Eukaryota</taxon>
        <taxon>Fungi</taxon>
        <taxon>Fungi incertae sedis</taxon>
        <taxon>Mucoromycota</taxon>
        <taxon>Mortierellomycotina</taxon>
        <taxon>Mortierellomycetes</taxon>
        <taxon>Mortierellales</taxon>
        <taxon>Mortierellaceae</taxon>
        <taxon>Podila</taxon>
    </lineage>
</organism>
<feature type="compositionally biased region" description="Polar residues" evidence="1">
    <location>
        <begin position="204"/>
        <end position="220"/>
    </location>
</feature>
<keyword evidence="4" id="KW-1185">Reference proteome</keyword>
<feature type="compositionally biased region" description="Low complexity" evidence="1">
    <location>
        <begin position="22"/>
        <end position="47"/>
    </location>
</feature>
<name>A0A086TK55_9FUNG</name>
<gene>
    <name evidence="3" type="ORF">MVEG_11543</name>
</gene>
<evidence type="ECO:0000313" key="4">
    <source>
        <dbReference type="Proteomes" id="UP000243308"/>
    </source>
</evidence>
<proteinExistence type="predicted"/>
<protein>
    <submittedName>
        <fullName evidence="3">Uncharacterized protein</fullName>
    </submittedName>
</protein>
<keyword evidence="2" id="KW-0472">Membrane</keyword>
<dbReference type="OrthoDB" id="2449212at2759"/>
<reference evidence="3 4" key="1">
    <citation type="submission" date="2011-02" db="EMBL/GenBank/DDBJ databases">
        <title>The Genome Sequence of Mortierella verticillata NRRL 6337.</title>
        <authorList>
            <consortium name="The Broad Institute Genome Sequencing Platform"/>
            <person name="Russ C."/>
            <person name="Cuomo C."/>
            <person name="Burger G."/>
            <person name="Gray M.W."/>
            <person name="Holland P.W.H."/>
            <person name="King N."/>
            <person name="Lang F.B.F."/>
            <person name="Roger A.J."/>
            <person name="Ruiz-Trillo I."/>
            <person name="Young S.K."/>
            <person name="Zeng Q."/>
            <person name="Gargeya S."/>
            <person name="Alvarado L."/>
            <person name="Berlin A."/>
            <person name="Chapman S.B."/>
            <person name="Chen Z."/>
            <person name="Freedman E."/>
            <person name="Gellesch M."/>
            <person name="Goldberg J."/>
            <person name="Griggs A."/>
            <person name="Gujja S."/>
            <person name="Heilman E."/>
            <person name="Heiman D."/>
            <person name="Howarth C."/>
            <person name="Mehta T."/>
            <person name="Neiman D."/>
            <person name="Pearson M."/>
            <person name="Roberts A."/>
            <person name="Saif S."/>
            <person name="Shea T."/>
            <person name="Shenoy N."/>
            <person name="Sisk P."/>
            <person name="Stolte C."/>
            <person name="Sykes S."/>
            <person name="White J."/>
            <person name="Yandava C."/>
            <person name="Haas B."/>
            <person name="Nusbaum C."/>
            <person name="Birren B."/>
        </authorList>
    </citation>
    <scope>NUCLEOTIDE SEQUENCE [LARGE SCALE GENOMIC DNA]</scope>
    <source>
        <strain evidence="3 4">NRRL 6337</strain>
    </source>
</reference>
<feature type="compositionally biased region" description="Low complexity" evidence="1">
    <location>
        <begin position="56"/>
        <end position="80"/>
    </location>
</feature>
<sequence length="366" mass="38392">MSLPTSTTPAITPPPVVPPVNPTTTTTSSSPVIITTVPTSAPTQPTNDPNPPPPASSDDPIQSTSKGTGPPKSTKTPKGAGTTGTGTATGPGGSLPSGGGTIDNDKGESSSKSVAGPVIGAIAGVLVIGFFVAVFVMRKRKAAARKRRLDFLGDGNNEPITSGGTGAIGAHRPSSISSTPRLSNQAAHRPMEMASVGAKPLPKLTNSPGYNNNNNHQLGYQQVPVPYGQGDQYQYPDQQYQYQDGQYDPYYAQRQQQQQQQGYYPDQQQGYYEYPDQQQQQQNQFVAPGPLAHSSPSMSNSSAYPPPPPSTITATQSSPRTPLAHAGAPQSAYEKNAKEGYAGTQSPARNPQMVPEPEEAIKVPVS</sequence>